<gene>
    <name evidence="2" type="ORF">V2S66_24995</name>
</gene>
<dbReference type="CDD" id="cd00090">
    <property type="entry name" value="HTH_ARSR"/>
    <property type="match status" value="1"/>
</dbReference>
<name>A0ABU7PHC4_9ACTN</name>
<dbReference type="InterPro" id="IPR036388">
    <property type="entry name" value="WH-like_DNA-bd_sf"/>
</dbReference>
<dbReference type="PANTHER" id="PTHR43132:SF8">
    <property type="entry name" value="HTH-TYPE TRANSCRIPTIONAL REGULATOR KMTR"/>
    <property type="match status" value="1"/>
</dbReference>
<keyword evidence="3" id="KW-1185">Reference proteome</keyword>
<evidence type="ECO:0000256" key="1">
    <source>
        <dbReference type="SAM" id="MobiDB-lite"/>
    </source>
</evidence>
<dbReference type="InterPro" id="IPR051011">
    <property type="entry name" value="Metal_resp_trans_reg"/>
</dbReference>
<dbReference type="RefSeq" id="WP_330798624.1">
    <property type="nucleotide sequence ID" value="NZ_JAZEWV010000026.1"/>
</dbReference>
<evidence type="ECO:0000313" key="3">
    <source>
        <dbReference type="Proteomes" id="UP001344658"/>
    </source>
</evidence>
<proteinExistence type="predicted"/>
<dbReference type="Gene3D" id="1.10.10.10">
    <property type="entry name" value="Winged helix-like DNA-binding domain superfamily/Winged helix DNA-binding domain"/>
    <property type="match status" value="1"/>
</dbReference>
<dbReference type="EMBL" id="JAZEWV010000026">
    <property type="protein sequence ID" value="MEE4545213.1"/>
    <property type="molecule type" value="Genomic_DNA"/>
</dbReference>
<dbReference type="PANTHER" id="PTHR43132">
    <property type="entry name" value="ARSENICAL RESISTANCE OPERON REPRESSOR ARSR-RELATED"/>
    <property type="match status" value="1"/>
</dbReference>
<dbReference type="SUPFAM" id="SSF46785">
    <property type="entry name" value="Winged helix' DNA-binding domain"/>
    <property type="match status" value="1"/>
</dbReference>
<dbReference type="InterPro" id="IPR011991">
    <property type="entry name" value="ArsR-like_HTH"/>
</dbReference>
<evidence type="ECO:0000313" key="2">
    <source>
        <dbReference type="EMBL" id="MEE4545213.1"/>
    </source>
</evidence>
<reference evidence="2 3" key="1">
    <citation type="submission" date="2023-12" db="EMBL/GenBank/DDBJ databases">
        <title>Streptomyces sp. V4-01.</title>
        <authorList>
            <person name="Somphong A."/>
            <person name="Phongsopitanun W."/>
        </authorList>
    </citation>
    <scope>NUCLEOTIDE SEQUENCE [LARGE SCALE GENOMIC DNA]</scope>
    <source>
        <strain evidence="2 3">V4-01</strain>
    </source>
</reference>
<dbReference type="InterPro" id="IPR036390">
    <property type="entry name" value="WH_DNA-bd_sf"/>
</dbReference>
<accession>A0ABU7PHC4</accession>
<protein>
    <submittedName>
        <fullName evidence="2">Winged helix-turn-helix domain-containing protein</fullName>
    </submittedName>
</protein>
<organism evidence="2 3">
    <name type="scientific">Actinacidiphila polyblastidii</name>
    <dbReference type="NCBI Taxonomy" id="3110430"/>
    <lineage>
        <taxon>Bacteria</taxon>
        <taxon>Bacillati</taxon>
        <taxon>Actinomycetota</taxon>
        <taxon>Actinomycetes</taxon>
        <taxon>Kitasatosporales</taxon>
        <taxon>Streptomycetaceae</taxon>
        <taxon>Actinacidiphila</taxon>
    </lineage>
</organism>
<sequence length="351" mass="37106">MPLRIHFTSDDLARVTVAPYADMLWELALSLTVLQTPQAPAVFRPWRTTASGALAAPPVRAATRLLTTLVAAQGPFPDFLTPQRGPVRSGGFAAAVDQVRATPRAALRTDLPAVFQHRRPPTWVRELAAGEPRRLAAVADAARAYGEAVVLPHQRAIDAAVQADRSLRARDLLDGGVHRLLGGLPAPLRWKPPVLETAYPTDRDLHLAGRGLTLVPSYFCWGAPVTLIDPDLPPVLVYPAAPECADQGPARGRLAELLGQTRAEALLALRVPQSTSELAGRIGTSVASASRHTGVLRECGLIRSTRQANTVVHVVTRLGQRLLDGETCGGPHGGAGSPAAAGARVTGRSGP</sequence>
<comment type="caution">
    <text evidence="2">The sequence shown here is derived from an EMBL/GenBank/DDBJ whole genome shotgun (WGS) entry which is preliminary data.</text>
</comment>
<dbReference type="Proteomes" id="UP001344658">
    <property type="component" value="Unassembled WGS sequence"/>
</dbReference>
<feature type="region of interest" description="Disordered" evidence="1">
    <location>
        <begin position="329"/>
        <end position="351"/>
    </location>
</feature>